<dbReference type="PANTHER" id="PTHR21450:SF19">
    <property type="entry name" value="F5M15.15"/>
    <property type="match status" value="1"/>
</dbReference>
<evidence type="ECO:0000313" key="4">
    <source>
        <dbReference type="EMBL" id="CAL0326969.1"/>
    </source>
</evidence>
<evidence type="ECO:0000259" key="2">
    <source>
        <dbReference type="Pfam" id="PF04782"/>
    </source>
</evidence>
<dbReference type="Proteomes" id="UP001497480">
    <property type="component" value="Unassembled WGS sequence"/>
</dbReference>
<proteinExistence type="predicted"/>
<name>A0AAV1Y1H9_LUPLU</name>
<keyword evidence="5" id="KW-1185">Reference proteome</keyword>
<dbReference type="PANTHER" id="PTHR21450">
    <property type="entry name" value="PROTEIN ALTERED PHOSPHATE STARVATION RESPONSE 1"/>
    <property type="match status" value="1"/>
</dbReference>
<dbReference type="Pfam" id="PF04782">
    <property type="entry name" value="DUF632"/>
    <property type="match status" value="1"/>
</dbReference>
<evidence type="ECO:0000256" key="1">
    <source>
        <dbReference type="SAM" id="MobiDB-lite"/>
    </source>
</evidence>
<dbReference type="InterPro" id="IPR006868">
    <property type="entry name" value="DUF630"/>
</dbReference>
<sequence length="664" mass="75914">MGCNTSKLDRLPAVALCRERCKFINQALSQSYVLADAHVAHMESLNTLASSLASFLNQFQHTVSINDIKSRSSSFTSDSRDDAHVHLHSDSELEEEDNSNSNNNNNNKNNNNNGDKELSSRHDVAFMNYVPFSPPPPTHGGYYGSKSSPPPPPPPSFSAWDYFNLFEPVHRSYEMPYNPSHDSFRDEVTEEKDKRVVVSEEAQKVKEDDSNEKNLVSENEVQELEKCSSINSVKAESKKGLLCEAVKEIQILFEKASDSGKPILEMLDVGKLCYNSKFAFNQVSCKVKHVITPSISFLVRRRKGMEYEEVDRDNGHSYGNLCYTLKKLCMWEKKLYHEVKAEEKLRILHQKKCSQLKRMNKKGADAQKVEAVQTLIGILATKMKISIQVVDKISITISKLREEELWPQMNKFIHMFHKMWEDMQECYSCQYKENAELKALDASTFNRKLSNDQIDAAIKLKSELQNWNLSLSDWIHAQISHVKALNGWLVRCLMYEPEEVPDDSTPFSPGKIGAPPVFVICNKWSRLVDNISEKNVMEAVNGFMLRISDLLEKHILDLQQELTLDKELERKVKILERHEQKMHKVVQARERKMVPIVREESEALLQGGAVHHGDFVDNNSMQSDLEQIFSAMESFTASNAHLYEELCQQIKSQGIVLGDSNKIY</sequence>
<dbReference type="Pfam" id="PF04783">
    <property type="entry name" value="DUF630"/>
    <property type="match status" value="1"/>
</dbReference>
<evidence type="ECO:0008006" key="6">
    <source>
        <dbReference type="Google" id="ProtNLM"/>
    </source>
</evidence>
<dbReference type="AlphaFoldDB" id="A0AAV1Y1H9"/>
<feature type="compositionally biased region" description="Low complexity" evidence="1">
    <location>
        <begin position="99"/>
        <end position="113"/>
    </location>
</feature>
<feature type="domain" description="DUF630" evidence="3">
    <location>
        <begin position="1"/>
        <end position="57"/>
    </location>
</feature>
<protein>
    <recommendedName>
        <fullName evidence="6">Nitrate regulatory gene2 protein-like</fullName>
    </recommendedName>
</protein>
<comment type="caution">
    <text evidence="4">The sequence shown here is derived from an EMBL/GenBank/DDBJ whole genome shotgun (WGS) entry which is preliminary data.</text>
</comment>
<accession>A0AAV1Y1H9</accession>
<feature type="compositionally biased region" description="Basic and acidic residues" evidence="1">
    <location>
        <begin position="78"/>
        <end position="91"/>
    </location>
</feature>
<evidence type="ECO:0000313" key="5">
    <source>
        <dbReference type="Proteomes" id="UP001497480"/>
    </source>
</evidence>
<gene>
    <name evidence="4" type="ORF">LLUT_LOCUS28029</name>
</gene>
<reference evidence="4 5" key="1">
    <citation type="submission" date="2024-03" db="EMBL/GenBank/DDBJ databases">
        <authorList>
            <person name="Martinez-Hernandez J."/>
        </authorList>
    </citation>
    <scope>NUCLEOTIDE SEQUENCE [LARGE SCALE GENOMIC DNA]</scope>
</reference>
<organism evidence="4 5">
    <name type="scientific">Lupinus luteus</name>
    <name type="common">European yellow lupine</name>
    <dbReference type="NCBI Taxonomy" id="3873"/>
    <lineage>
        <taxon>Eukaryota</taxon>
        <taxon>Viridiplantae</taxon>
        <taxon>Streptophyta</taxon>
        <taxon>Embryophyta</taxon>
        <taxon>Tracheophyta</taxon>
        <taxon>Spermatophyta</taxon>
        <taxon>Magnoliopsida</taxon>
        <taxon>eudicotyledons</taxon>
        <taxon>Gunneridae</taxon>
        <taxon>Pentapetalae</taxon>
        <taxon>rosids</taxon>
        <taxon>fabids</taxon>
        <taxon>Fabales</taxon>
        <taxon>Fabaceae</taxon>
        <taxon>Papilionoideae</taxon>
        <taxon>50 kb inversion clade</taxon>
        <taxon>genistoids sensu lato</taxon>
        <taxon>core genistoids</taxon>
        <taxon>Genisteae</taxon>
        <taxon>Lupinus</taxon>
    </lineage>
</organism>
<evidence type="ECO:0000259" key="3">
    <source>
        <dbReference type="Pfam" id="PF04783"/>
    </source>
</evidence>
<feature type="domain" description="DUF632" evidence="2">
    <location>
        <begin position="242"/>
        <end position="547"/>
    </location>
</feature>
<feature type="region of interest" description="Disordered" evidence="1">
    <location>
        <begin position="71"/>
        <end position="118"/>
    </location>
</feature>
<dbReference type="InterPro" id="IPR006867">
    <property type="entry name" value="DUF632"/>
</dbReference>
<dbReference type="EMBL" id="CAXHTB010000020">
    <property type="protein sequence ID" value="CAL0326969.1"/>
    <property type="molecule type" value="Genomic_DNA"/>
</dbReference>